<dbReference type="InterPro" id="IPR024185">
    <property type="entry name" value="FTHF_cligase-like_sf"/>
</dbReference>
<keyword evidence="8" id="KW-1185">Reference proteome</keyword>
<dbReference type="PANTHER" id="PTHR23407:SF1">
    <property type="entry name" value="5-FORMYLTETRAHYDROFOLATE CYCLO-LIGASE"/>
    <property type="match status" value="1"/>
</dbReference>
<evidence type="ECO:0000313" key="7">
    <source>
        <dbReference type="EMBL" id="CAK9252004.1"/>
    </source>
</evidence>
<dbReference type="Pfam" id="PF01812">
    <property type="entry name" value="5-FTHF_cyc-lig"/>
    <property type="match status" value="1"/>
</dbReference>
<evidence type="ECO:0000256" key="3">
    <source>
        <dbReference type="ARBA" id="ARBA00022840"/>
    </source>
</evidence>
<dbReference type="EMBL" id="CAXAQS010000539">
    <property type="protein sequence ID" value="CAK9252004.1"/>
    <property type="molecule type" value="Genomic_DNA"/>
</dbReference>
<proteinExistence type="inferred from homology"/>
<keyword evidence="2 6" id="KW-0547">Nucleotide-binding</keyword>
<keyword evidence="6" id="KW-0479">Metal-binding</keyword>
<comment type="caution">
    <text evidence="7">The sequence shown here is derived from an EMBL/GenBank/DDBJ whole genome shotgun (WGS) entry which is preliminary data.</text>
</comment>
<accession>A0ABP0VC33</accession>
<gene>
    <name evidence="7" type="ORF">CSSPJE1EN1_LOCUS27382</name>
</gene>
<evidence type="ECO:0000256" key="1">
    <source>
        <dbReference type="ARBA" id="ARBA00010638"/>
    </source>
</evidence>
<dbReference type="NCBIfam" id="TIGR02727">
    <property type="entry name" value="MTHFS_bact"/>
    <property type="match status" value="1"/>
</dbReference>
<organism evidence="7 8">
    <name type="scientific">Sphagnum jensenii</name>
    <dbReference type="NCBI Taxonomy" id="128206"/>
    <lineage>
        <taxon>Eukaryota</taxon>
        <taxon>Viridiplantae</taxon>
        <taxon>Streptophyta</taxon>
        <taxon>Embryophyta</taxon>
        <taxon>Bryophyta</taxon>
        <taxon>Sphagnophytina</taxon>
        <taxon>Sphagnopsida</taxon>
        <taxon>Sphagnales</taxon>
        <taxon>Sphagnaceae</taxon>
        <taxon>Sphagnum</taxon>
    </lineage>
</organism>
<keyword evidence="3 6" id="KW-0067">ATP-binding</keyword>
<sequence>MREALSEQICKRAIEALDKRGIQSISLYRPLTSEVNLALLENHFHKTNRQLCYPRVSGKAGFCHVPDPADGGSWVRTSLGIEEPHTQHPEVDANSIDCIVIPGLAFGEKGERIGRGKGHYDRLLEDATSPLRLVLAFDFQLFEALEQNAWDQPVHWIMTEKRELKLR</sequence>
<dbReference type="InterPro" id="IPR037171">
    <property type="entry name" value="NagB/RpiA_transferase-like"/>
</dbReference>
<comment type="similarity">
    <text evidence="1 6">Belongs to the 5-formyltetrahydrofolate cyclo-ligase family.</text>
</comment>
<evidence type="ECO:0000256" key="2">
    <source>
        <dbReference type="ARBA" id="ARBA00022741"/>
    </source>
</evidence>
<comment type="cofactor">
    <cofactor evidence="6">
        <name>Mg(2+)</name>
        <dbReference type="ChEBI" id="CHEBI:18420"/>
    </cofactor>
</comment>
<reference evidence="7" key="1">
    <citation type="submission" date="2024-02" db="EMBL/GenBank/DDBJ databases">
        <authorList>
            <consortium name="ELIXIR-Norway"/>
            <consortium name="Elixir Norway"/>
        </authorList>
    </citation>
    <scope>NUCLEOTIDE SEQUENCE</scope>
</reference>
<dbReference type="Gene3D" id="3.40.50.10420">
    <property type="entry name" value="NagB/RpiA/CoA transferase-like"/>
    <property type="match status" value="1"/>
</dbReference>
<evidence type="ECO:0000256" key="6">
    <source>
        <dbReference type="RuleBase" id="RU361279"/>
    </source>
</evidence>
<name>A0ABP0VC33_9BRYO</name>
<evidence type="ECO:0000313" key="8">
    <source>
        <dbReference type="Proteomes" id="UP001497444"/>
    </source>
</evidence>
<dbReference type="Proteomes" id="UP001497444">
    <property type="component" value="Unassembled WGS sequence"/>
</dbReference>
<dbReference type="SUPFAM" id="SSF100950">
    <property type="entry name" value="NagB/RpiA/CoA transferase-like"/>
    <property type="match status" value="1"/>
</dbReference>
<keyword evidence="6" id="KW-0460">Magnesium</keyword>
<comment type="catalytic activity">
    <reaction evidence="4 6">
        <text>(6S)-5-formyl-5,6,7,8-tetrahydrofolate + ATP = (6R)-5,10-methenyltetrahydrofolate + ADP + phosphate</text>
        <dbReference type="Rhea" id="RHEA:10488"/>
        <dbReference type="ChEBI" id="CHEBI:30616"/>
        <dbReference type="ChEBI" id="CHEBI:43474"/>
        <dbReference type="ChEBI" id="CHEBI:57455"/>
        <dbReference type="ChEBI" id="CHEBI:57457"/>
        <dbReference type="ChEBI" id="CHEBI:456216"/>
        <dbReference type="EC" id="6.3.3.2"/>
    </reaction>
</comment>
<evidence type="ECO:0000256" key="5">
    <source>
        <dbReference type="ARBA" id="ARBA00038966"/>
    </source>
</evidence>
<dbReference type="PIRSF" id="PIRSF006806">
    <property type="entry name" value="FTHF_cligase"/>
    <property type="match status" value="1"/>
</dbReference>
<dbReference type="InterPro" id="IPR002698">
    <property type="entry name" value="FTHF_cligase"/>
</dbReference>
<dbReference type="PANTHER" id="PTHR23407">
    <property type="entry name" value="ATPASE INHIBITOR/5-FORMYLTETRAHYDROFOLATE CYCLO-LIGASE"/>
    <property type="match status" value="1"/>
</dbReference>
<protein>
    <recommendedName>
        <fullName evidence="5 6">5-formyltetrahydrofolate cyclo-ligase</fullName>
        <ecNumber evidence="5 6">6.3.3.2</ecNumber>
    </recommendedName>
</protein>
<evidence type="ECO:0000256" key="4">
    <source>
        <dbReference type="ARBA" id="ARBA00036539"/>
    </source>
</evidence>
<dbReference type="EC" id="6.3.3.2" evidence="5 6"/>